<dbReference type="KEGG" id="dpte:113799126"/>
<name>A0A6P6YL84_DERPT</name>
<accession>A0A6P6YL84</accession>
<dbReference type="AlphaFoldDB" id="A0A6P6YL84"/>
<keyword evidence="2" id="KW-0479">Metal-binding</keyword>
<dbReference type="InterPro" id="IPR027806">
    <property type="entry name" value="HARBI1_dom"/>
</dbReference>
<reference evidence="5" key="1">
    <citation type="submission" date="2025-08" db="UniProtKB">
        <authorList>
            <consortium name="RefSeq"/>
        </authorList>
    </citation>
    <scope>IDENTIFICATION</scope>
    <source>
        <strain evidence="5">Airmid</strain>
    </source>
</reference>
<dbReference type="Pfam" id="PF13359">
    <property type="entry name" value="DDE_Tnp_4"/>
    <property type="match status" value="1"/>
</dbReference>
<gene>
    <name evidence="5" type="primary">LOC113799126</name>
</gene>
<evidence type="ECO:0000259" key="3">
    <source>
        <dbReference type="Pfam" id="PF13359"/>
    </source>
</evidence>
<protein>
    <submittedName>
        <fullName evidence="5">Uncharacterized protein LOC113799126</fullName>
    </submittedName>
</protein>
<keyword evidence="4" id="KW-1185">Reference proteome</keyword>
<organism evidence="4 5">
    <name type="scientific">Dermatophagoides pteronyssinus</name>
    <name type="common">European house dust mite</name>
    <dbReference type="NCBI Taxonomy" id="6956"/>
    <lineage>
        <taxon>Eukaryota</taxon>
        <taxon>Metazoa</taxon>
        <taxon>Ecdysozoa</taxon>
        <taxon>Arthropoda</taxon>
        <taxon>Chelicerata</taxon>
        <taxon>Arachnida</taxon>
        <taxon>Acari</taxon>
        <taxon>Acariformes</taxon>
        <taxon>Sarcoptiformes</taxon>
        <taxon>Astigmata</taxon>
        <taxon>Psoroptidia</taxon>
        <taxon>Analgoidea</taxon>
        <taxon>Pyroglyphidae</taxon>
        <taxon>Dermatophagoidinae</taxon>
        <taxon>Dermatophagoides</taxon>
    </lineage>
</organism>
<evidence type="ECO:0000313" key="4">
    <source>
        <dbReference type="Proteomes" id="UP000515146"/>
    </source>
</evidence>
<dbReference type="RefSeq" id="XP_027205516.1">
    <property type="nucleotide sequence ID" value="XM_027349715.1"/>
</dbReference>
<dbReference type="OrthoDB" id="6498008at2759"/>
<dbReference type="OMA" id="IIHETCS"/>
<evidence type="ECO:0000256" key="1">
    <source>
        <dbReference type="ARBA" id="ARBA00001968"/>
    </source>
</evidence>
<evidence type="ECO:0000313" key="5">
    <source>
        <dbReference type="RefSeq" id="XP_027205516.1"/>
    </source>
</evidence>
<comment type="cofactor">
    <cofactor evidence="1">
        <name>a divalent metal cation</name>
        <dbReference type="ChEBI" id="CHEBI:60240"/>
    </cofactor>
</comment>
<dbReference type="InParanoid" id="A0A6P6YL84"/>
<sequence length="152" mass="17071">MVTPYIKKQTTVMRVPISPHERLSAYFKFVAEGNTLSSLARNVNISQPAMSKIMWEVSIALNHVLRGSIKLPMNANDWLIENMKISMKIDCAFPGALGFIDGKHIRIQKPKKSGSSFFCHKKFFSIILLAVVGADRKFLYVNVGANGVQMHF</sequence>
<dbReference type="Proteomes" id="UP000515146">
    <property type="component" value="Unplaced"/>
</dbReference>
<dbReference type="GO" id="GO:0046872">
    <property type="term" value="F:metal ion binding"/>
    <property type="evidence" value="ECO:0007669"/>
    <property type="project" value="UniProtKB-KW"/>
</dbReference>
<proteinExistence type="predicted"/>
<evidence type="ECO:0000256" key="2">
    <source>
        <dbReference type="ARBA" id="ARBA00022723"/>
    </source>
</evidence>
<feature type="domain" description="DDE Tnp4" evidence="3">
    <location>
        <begin position="100"/>
        <end position="147"/>
    </location>
</feature>